<name>A0AAP5WCZ2_9LACO</name>
<keyword evidence="3 13" id="KW-0227">DNA damage</keyword>
<dbReference type="AlphaFoldDB" id="A0AAP5WCZ2"/>
<dbReference type="Gene3D" id="1.10.274.50">
    <property type="match status" value="1"/>
</dbReference>
<dbReference type="GO" id="GO:0005829">
    <property type="term" value="C:cytosol"/>
    <property type="evidence" value="ECO:0007669"/>
    <property type="project" value="TreeGrafter"/>
</dbReference>
<dbReference type="EMBL" id="LXND01000060">
    <property type="protein sequence ID" value="OAD63710.1"/>
    <property type="molecule type" value="Genomic_DNA"/>
</dbReference>
<dbReference type="HAMAP" id="MF_01451">
    <property type="entry name" value="AddA"/>
    <property type="match status" value="1"/>
</dbReference>
<dbReference type="InterPro" id="IPR038726">
    <property type="entry name" value="PDDEXK_AddAB-type"/>
</dbReference>
<dbReference type="SUPFAM" id="SSF52540">
    <property type="entry name" value="P-loop containing nucleoside triphosphate hydrolases"/>
    <property type="match status" value="1"/>
</dbReference>
<dbReference type="Pfam" id="PF00580">
    <property type="entry name" value="UvrD-helicase"/>
    <property type="match status" value="1"/>
</dbReference>
<keyword evidence="7 13" id="KW-0067">ATP-binding</keyword>
<evidence type="ECO:0000256" key="8">
    <source>
        <dbReference type="ARBA" id="ARBA00023125"/>
    </source>
</evidence>
<evidence type="ECO:0000256" key="2">
    <source>
        <dbReference type="ARBA" id="ARBA00022741"/>
    </source>
</evidence>
<feature type="domain" description="UvrD-like helicase ATP-binding" evidence="15">
    <location>
        <begin position="4"/>
        <end position="477"/>
    </location>
</feature>
<dbReference type="Pfam" id="PF12705">
    <property type="entry name" value="PDDEXK_1"/>
    <property type="match status" value="1"/>
</dbReference>
<dbReference type="GO" id="GO:0003690">
    <property type="term" value="F:double-stranded DNA binding"/>
    <property type="evidence" value="ECO:0007669"/>
    <property type="project" value="UniProtKB-UniRule"/>
</dbReference>
<evidence type="ECO:0000256" key="14">
    <source>
        <dbReference type="PROSITE-ProRule" id="PRU00560"/>
    </source>
</evidence>
<dbReference type="InterPro" id="IPR014016">
    <property type="entry name" value="UvrD-like_ATP-bd"/>
</dbReference>
<evidence type="ECO:0000256" key="7">
    <source>
        <dbReference type="ARBA" id="ARBA00022840"/>
    </source>
</evidence>
<evidence type="ECO:0000256" key="1">
    <source>
        <dbReference type="ARBA" id="ARBA00022722"/>
    </source>
</evidence>
<keyword evidence="8 13" id="KW-0238">DNA-binding</keyword>
<dbReference type="EMBL" id="WERX01000003">
    <property type="protein sequence ID" value="MDV7693589.1"/>
    <property type="molecule type" value="Genomic_DNA"/>
</dbReference>
<dbReference type="EC" id="3.1.-.-" evidence="13"/>
<dbReference type="InterPro" id="IPR027417">
    <property type="entry name" value="P-loop_NTPase"/>
</dbReference>
<evidence type="ECO:0000256" key="5">
    <source>
        <dbReference type="ARBA" id="ARBA00022806"/>
    </source>
</evidence>
<comment type="caution">
    <text evidence="17">The sequence shown here is derived from an EMBL/GenBank/DDBJ whole genome shotgun (WGS) entry which is preliminary data.</text>
</comment>
<proteinExistence type="inferred from homology"/>
<comment type="cofactor">
    <cofactor evidence="13">
        <name>Mg(2+)</name>
        <dbReference type="ChEBI" id="CHEBI:18420"/>
    </cofactor>
</comment>
<evidence type="ECO:0000313" key="20">
    <source>
        <dbReference type="Proteomes" id="UP001275867"/>
    </source>
</evidence>
<dbReference type="PROSITE" id="PS51217">
    <property type="entry name" value="UVRD_HELICASE_CTER"/>
    <property type="match status" value="1"/>
</dbReference>
<dbReference type="PANTHER" id="PTHR11070:SF48">
    <property type="entry name" value="ATP-DEPENDENT HELICASE_NUCLEASE SUBUNIT A"/>
    <property type="match status" value="1"/>
</dbReference>
<dbReference type="GO" id="GO:0000724">
    <property type="term" value="P:double-strand break repair via homologous recombination"/>
    <property type="evidence" value="ECO:0007669"/>
    <property type="project" value="UniProtKB-UniRule"/>
</dbReference>
<feature type="binding site" evidence="14">
    <location>
        <begin position="25"/>
        <end position="32"/>
    </location>
    <ligand>
        <name>ATP</name>
        <dbReference type="ChEBI" id="CHEBI:30616"/>
    </ligand>
</feature>
<dbReference type="InterPro" id="IPR014152">
    <property type="entry name" value="AddA"/>
</dbReference>
<reference evidence="18 19" key="1">
    <citation type="submission" date="2016-05" db="EMBL/GenBank/DDBJ databases">
        <title>Draft genome sequence of Pediococcus parvulus 2.6, a probiotic beta-glucan producer strain.</title>
        <authorList>
            <person name="Mohedano M.L."/>
            <person name="Perez-Ramos A."/>
            <person name="Duenas M.T."/>
            <person name="Lamontanara A."/>
            <person name="Orru L."/>
            <person name="Spano G."/>
            <person name="Capozzi V."/>
            <person name="Lopez P."/>
        </authorList>
    </citation>
    <scope>NUCLEOTIDE SEQUENCE [LARGE SCALE GENOMIC DNA]</scope>
    <source>
        <strain evidence="18 19">2.6</strain>
    </source>
</reference>
<dbReference type="Proteomes" id="UP001275867">
    <property type="component" value="Unassembled WGS sequence"/>
</dbReference>
<dbReference type="NCBIfam" id="TIGR02785">
    <property type="entry name" value="addA_Gpos"/>
    <property type="match status" value="1"/>
</dbReference>
<evidence type="ECO:0000259" key="15">
    <source>
        <dbReference type="PROSITE" id="PS51198"/>
    </source>
</evidence>
<evidence type="ECO:0000259" key="16">
    <source>
        <dbReference type="PROSITE" id="PS51217"/>
    </source>
</evidence>
<dbReference type="EC" id="5.6.2.4" evidence="13"/>
<evidence type="ECO:0000256" key="10">
    <source>
        <dbReference type="ARBA" id="ARBA00023235"/>
    </source>
</evidence>
<comment type="subunit">
    <text evidence="13">Heterodimer of AddA and AddB/RexB.</text>
</comment>
<dbReference type="PROSITE" id="PS51198">
    <property type="entry name" value="UVRD_HELICASE_ATP_BIND"/>
    <property type="match status" value="1"/>
</dbReference>
<evidence type="ECO:0000256" key="3">
    <source>
        <dbReference type="ARBA" id="ARBA00022763"/>
    </source>
</evidence>
<dbReference type="InterPro" id="IPR014017">
    <property type="entry name" value="DNA_helicase_UvrD-like_C"/>
</dbReference>
<evidence type="ECO:0000256" key="4">
    <source>
        <dbReference type="ARBA" id="ARBA00022801"/>
    </source>
</evidence>
<dbReference type="Proteomes" id="UP000077280">
    <property type="component" value="Unassembled WGS sequence"/>
</dbReference>
<evidence type="ECO:0000313" key="19">
    <source>
        <dbReference type="Proteomes" id="UP000077280"/>
    </source>
</evidence>
<keyword evidence="19" id="KW-1185">Reference proteome</keyword>
<evidence type="ECO:0000313" key="17">
    <source>
        <dbReference type="EMBL" id="MDV7693589.1"/>
    </source>
</evidence>
<dbReference type="InterPro" id="IPR000212">
    <property type="entry name" value="DNA_helicase_UvrD/REP"/>
</dbReference>
<dbReference type="InterPro" id="IPR011335">
    <property type="entry name" value="Restrct_endonuc-II-like"/>
</dbReference>
<dbReference type="GO" id="GO:0008408">
    <property type="term" value="F:3'-5' exonuclease activity"/>
    <property type="evidence" value="ECO:0007669"/>
    <property type="project" value="UniProtKB-UniRule"/>
</dbReference>
<organism evidence="17 20">
    <name type="scientific">Pediococcus parvulus</name>
    <dbReference type="NCBI Taxonomy" id="54062"/>
    <lineage>
        <taxon>Bacteria</taxon>
        <taxon>Bacillati</taxon>
        <taxon>Bacillota</taxon>
        <taxon>Bacilli</taxon>
        <taxon>Lactobacillales</taxon>
        <taxon>Lactobacillaceae</taxon>
        <taxon>Pediococcus</taxon>
    </lineage>
</organism>
<gene>
    <name evidence="13 17" type="primary">addA</name>
    <name evidence="18" type="ORF">A7K95_08415</name>
    <name evidence="17" type="ORF">GA842_01585</name>
</gene>
<evidence type="ECO:0000256" key="9">
    <source>
        <dbReference type="ARBA" id="ARBA00023204"/>
    </source>
</evidence>
<comment type="function">
    <text evidence="13">The heterodimer acts as both an ATP-dependent DNA helicase and an ATP-dependent, dual-direction single-stranded exonuclease. Recognizes the chi site generating a DNA molecule suitable for the initiation of homologous recombination. The AddA nuclease domain is required for chi fragment generation; this subunit has the helicase and 3' -&gt; 5' nuclease activities.</text>
</comment>
<keyword evidence="2 13" id="KW-0547">Nucleotide-binding</keyword>
<comment type="catalytic activity">
    <reaction evidence="11 13">
        <text>Couples ATP hydrolysis with the unwinding of duplex DNA by translocating in the 3'-5' direction.</text>
        <dbReference type="EC" id="5.6.2.4"/>
    </reaction>
</comment>
<comment type="catalytic activity">
    <reaction evidence="12 13">
        <text>ATP + H2O = ADP + phosphate + H(+)</text>
        <dbReference type="Rhea" id="RHEA:13065"/>
        <dbReference type="ChEBI" id="CHEBI:15377"/>
        <dbReference type="ChEBI" id="CHEBI:15378"/>
        <dbReference type="ChEBI" id="CHEBI:30616"/>
        <dbReference type="ChEBI" id="CHEBI:43474"/>
        <dbReference type="ChEBI" id="CHEBI:456216"/>
        <dbReference type="EC" id="5.6.2.4"/>
    </reaction>
</comment>
<comment type="similarity">
    <text evidence="13">Belongs to the helicase family. AddA subfamily.</text>
</comment>
<dbReference type="Gene3D" id="3.90.320.10">
    <property type="match status" value="1"/>
</dbReference>
<dbReference type="Pfam" id="PF13361">
    <property type="entry name" value="UvrD_C"/>
    <property type="match status" value="1"/>
</dbReference>
<dbReference type="Gene3D" id="3.40.50.300">
    <property type="entry name" value="P-loop containing nucleotide triphosphate hydrolases"/>
    <property type="match status" value="4"/>
</dbReference>
<evidence type="ECO:0000313" key="18">
    <source>
        <dbReference type="EMBL" id="OAD63710.1"/>
    </source>
</evidence>
<evidence type="ECO:0000256" key="6">
    <source>
        <dbReference type="ARBA" id="ARBA00022839"/>
    </source>
</evidence>
<dbReference type="GO" id="GO:0033202">
    <property type="term" value="C:DNA helicase complex"/>
    <property type="evidence" value="ECO:0007669"/>
    <property type="project" value="TreeGrafter"/>
</dbReference>
<keyword evidence="6 13" id="KW-0269">Exonuclease</keyword>
<feature type="domain" description="UvrD-like helicase C-terminal" evidence="16">
    <location>
        <begin position="518"/>
        <end position="813"/>
    </location>
</feature>
<evidence type="ECO:0000256" key="11">
    <source>
        <dbReference type="ARBA" id="ARBA00034617"/>
    </source>
</evidence>
<reference evidence="17" key="2">
    <citation type="submission" date="2019-10" db="EMBL/GenBank/DDBJ databases">
        <title>Malate fermentation in French cider.</title>
        <authorList>
            <person name="Cousin F.J."/>
            <person name="Medina Fernandez S."/>
            <person name="Misery B."/>
            <person name="Laplace J.-M."/>
            <person name="Cretenet M."/>
        </authorList>
    </citation>
    <scope>NUCLEOTIDE SEQUENCE</scope>
    <source>
        <strain evidence="17">UCMA15901</strain>
    </source>
</reference>
<dbReference type="GO" id="GO:0005524">
    <property type="term" value="F:ATP binding"/>
    <property type="evidence" value="ECO:0007669"/>
    <property type="project" value="UniProtKB-UniRule"/>
</dbReference>
<evidence type="ECO:0000256" key="13">
    <source>
        <dbReference type="HAMAP-Rule" id="MF_01451"/>
    </source>
</evidence>
<sequence length="1262" mass="143965">MGKTNFTDDQRHAIYHDGHNVLVSASAGSGKTSVLVQRVIEKILNGTDVDKLLVVTFTEAAAKEMHDRIQKAINDQIRVKKEPAQRQHLVSQLTKLNTANISTIHAFCMSIIKRYYYVIDLDPIFRLLTDETEGILLREEVWGDLRESLYETDGDIFAQLTANFSNDRSDDGFTDLMLKLYDFANATPDPRTWLSTLSQPYQIDGDLDDTSFYKEQVVPVIKDELTNSLEEAHSLQELIQNGSEDLEKLRPIIDADVNQMQEILDSGLSDWNDLRGKLRSLDFKSMSGGKRNDEVKEFKARVKEVRGDTNHKNGYKMRIQELTQKYFSLDKDQMTKVMKQSEALITELAKVTSAFRDAYAKEKRHRQILDFSDLEHFAMQILNGPSAESKSARAAYQKQFEEVIVDEYQDINPIQEAILTSVTTEDPGNMFMVGDVKQSIYAFRLADPHLFISKDRAYQSDDLTGERIILSQNFRSVKNVDAFTNLIFEQLMDRKLGEIAYDDDAKLVYGAIYYPEKDHNGEAISKSTEVLVYDDEKQTSSQPNDEVEAGSFEIDDKSRGQVAIAGQRIKELIENKTEIYDRQINDCRKLTYGDIVLLTPTRKNNLTIVALFKQMGIPVVVNDAQNYFQTTEIAIMMALLKIIDNPYQDIPLAAVLRSPIVGLNENELAFLRINNRTGDYFQAVKDFQSNFKDNETNEFQNQLFAKVTHFLEQLTHFQDIANQNQLATLIWTIYDETGFLDYVGGMPAGQQRQANLNALYDRARSYEQSSFKGLFQFVRFIERMQKQSKDLAEIPVTSDEAAVKIMTIHGSKGLEFPVVFLMDASHQFNTTSMKDRYILDSKAGIGITYLDLNTRIKVDTPQKLSILDQVKRNSLAENMRQLYVALTRAQQKLIIVGACDAQEKILKKWQTASRSKEMLLTEATRLTTHNFLDWIGEALIRHPSFDQGSEDQTQLAELSGDTTKFEVQFKTKTDLQNVAVMQAGKPQKDWWQKFQTATQKLDVSDLNTYQIDQVLNLKYPHQVATETTAYQSVSEVKRLFDDPDSLEMTQSTVERDRKLKVQNRYVSNELATPKFLQTTVKPKPTEIGTATHLVLQEISLKTKPTEDSVRDLIAKLVTNKVLSPEVANLIEVQNILRFFDSQLGNLLLAHPDRVHREVPFSLLMPANQLFSGFKDFSDTEETQILIHGIIDGYIVIDKRAILFDYKTDYVKPGSTKNGVQNIINRYAGQVNLYAAALTDILKLPVEERYLYLLSIGELVEVH</sequence>
<dbReference type="PANTHER" id="PTHR11070">
    <property type="entry name" value="UVRD / RECB / PCRA DNA HELICASE FAMILY MEMBER"/>
    <property type="match status" value="1"/>
</dbReference>
<keyword evidence="9 13" id="KW-0234">DNA repair</keyword>
<protein>
    <recommendedName>
        <fullName evidence="13">ATP-dependent helicase/nuclease subunit A</fullName>
        <ecNumber evidence="13">3.1.-.-</ecNumber>
        <ecNumber evidence="13">5.6.2.4</ecNumber>
    </recommendedName>
    <alternativeName>
        <fullName evidence="13">ATP-dependent helicase/nuclease AddA</fullName>
    </alternativeName>
    <alternativeName>
        <fullName evidence="13">DNA 3'-5' helicase AddA</fullName>
    </alternativeName>
</protein>
<keyword evidence="1 13" id="KW-0540">Nuclease</keyword>
<dbReference type="RefSeq" id="WP_068807150.1">
    <property type="nucleotide sequence ID" value="NZ_LXND01000060.1"/>
</dbReference>
<evidence type="ECO:0000256" key="12">
    <source>
        <dbReference type="ARBA" id="ARBA00048988"/>
    </source>
</evidence>
<keyword evidence="4 13" id="KW-0378">Hydrolase</keyword>
<dbReference type="InterPro" id="IPR011604">
    <property type="entry name" value="PDDEXK-like_dom_sf"/>
</dbReference>
<keyword evidence="10 13" id="KW-0413">Isomerase</keyword>
<dbReference type="SUPFAM" id="SSF52980">
    <property type="entry name" value="Restriction endonuclease-like"/>
    <property type="match status" value="1"/>
</dbReference>
<accession>A0AAP5WCZ2</accession>
<dbReference type="GO" id="GO:0043138">
    <property type="term" value="F:3'-5' DNA helicase activity"/>
    <property type="evidence" value="ECO:0007669"/>
    <property type="project" value="UniProtKB-UniRule"/>
</dbReference>
<keyword evidence="5 13" id="KW-0347">Helicase</keyword>